<evidence type="ECO:0000256" key="1">
    <source>
        <dbReference type="ARBA" id="ARBA00001968"/>
    </source>
</evidence>
<protein>
    <recommendedName>
        <fullName evidence="8">DDE Tnp4 domain-containing protein</fullName>
    </recommendedName>
</protein>
<dbReference type="Proteomes" id="UP001162164">
    <property type="component" value="Unassembled WGS sequence"/>
</dbReference>
<dbReference type="EMBL" id="JAPWTJ010003589">
    <property type="protein sequence ID" value="KAJ8954567.1"/>
    <property type="molecule type" value="Genomic_DNA"/>
</dbReference>
<keyword evidence="10" id="KW-1185">Reference proteome</keyword>
<dbReference type="InterPro" id="IPR027806">
    <property type="entry name" value="HARBI1_dom"/>
</dbReference>
<name>A0ABQ9IS05_9CUCU</name>
<accession>A0ABQ9IS05</accession>
<evidence type="ECO:0000256" key="6">
    <source>
        <dbReference type="ARBA" id="ARBA00022801"/>
    </source>
</evidence>
<dbReference type="InterPro" id="IPR045249">
    <property type="entry name" value="HARBI1-like"/>
</dbReference>
<evidence type="ECO:0000313" key="9">
    <source>
        <dbReference type="EMBL" id="KAJ8954567.1"/>
    </source>
</evidence>
<dbReference type="PANTHER" id="PTHR22930">
    <property type="match status" value="1"/>
</dbReference>
<dbReference type="Pfam" id="PF13359">
    <property type="entry name" value="DDE_Tnp_4"/>
    <property type="match status" value="1"/>
</dbReference>
<keyword evidence="7" id="KW-0539">Nucleus</keyword>
<organism evidence="9 10">
    <name type="scientific">Molorchus minor</name>
    <dbReference type="NCBI Taxonomy" id="1323400"/>
    <lineage>
        <taxon>Eukaryota</taxon>
        <taxon>Metazoa</taxon>
        <taxon>Ecdysozoa</taxon>
        <taxon>Arthropoda</taxon>
        <taxon>Hexapoda</taxon>
        <taxon>Insecta</taxon>
        <taxon>Pterygota</taxon>
        <taxon>Neoptera</taxon>
        <taxon>Endopterygota</taxon>
        <taxon>Coleoptera</taxon>
        <taxon>Polyphaga</taxon>
        <taxon>Cucujiformia</taxon>
        <taxon>Chrysomeloidea</taxon>
        <taxon>Cerambycidae</taxon>
        <taxon>Lamiinae</taxon>
        <taxon>Monochamini</taxon>
        <taxon>Molorchus</taxon>
    </lineage>
</organism>
<keyword evidence="4" id="KW-0540">Nuclease</keyword>
<reference evidence="9" key="1">
    <citation type="journal article" date="2023" name="Insect Mol. Biol.">
        <title>Genome sequencing provides insights into the evolution of gene families encoding plant cell wall-degrading enzymes in longhorned beetles.</title>
        <authorList>
            <person name="Shin N.R."/>
            <person name="Okamura Y."/>
            <person name="Kirsch R."/>
            <person name="Pauchet Y."/>
        </authorList>
    </citation>
    <scope>NUCLEOTIDE SEQUENCE</scope>
    <source>
        <strain evidence="9">MMC_N1</strain>
    </source>
</reference>
<evidence type="ECO:0000256" key="7">
    <source>
        <dbReference type="ARBA" id="ARBA00023242"/>
    </source>
</evidence>
<evidence type="ECO:0000256" key="4">
    <source>
        <dbReference type="ARBA" id="ARBA00022722"/>
    </source>
</evidence>
<dbReference type="PANTHER" id="PTHR22930:SF269">
    <property type="entry name" value="NUCLEASE HARBI1-LIKE PROTEIN"/>
    <property type="match status" value="1"/>
</dbReference>
<sequence length="237" mass="27477">MEKRRWWMTAIHRTRTSLTMERQLSELFCEPSGEFKKFTRMSLEDFENLLNKVSPMIAKQDTQLRKAIPPRVRLAITLRFLASGDSFESLHYLFKISPQLISKIVPEVCLALNEVLKEEIKIPSRAEEWLNIEKGFASNFPRAIGAIDGKHIVLQCPDHSGSEYFNYKKTFSIVLLAVVDSNYKFIFADVGCQGRISDGGVFTNSAFWQKNMLESFKHTHTTSPPWIRRRCPICLRW</sequence>
<keyword evidence="6" id="KW-0378">Hydrolase</keyword>
<evidence type="ECO:0000256" key="2">
    <source>
        <dbReference type="ARBA" id="ARBA00004123"/>
    </source>
</evidence>
<comment type="subcellular location">
    <subcellularLocation>
        <location evidence="2">Nucleus</location>
    </subcellularLocation>
</comment>
<comment type="cofactor">
    <cofactor evidence="1">
        <name>a divalent metal cation</name>
        <dbReference type="ChEBI" id="CHEBI:60240"/>
    </cofactor>
</comment>
<comment type="caution">
    <text evidence="9">The sequence shown here is derived from an EMBL/GenBank/DDBJ whole genome shotgun (WGS) entry which is preliminary data.</text>
</comment>
<evidence type="ECO:0000256" key="3">
    <source>
        <dbReference type="ARBA" id="ARBA00006958"/>
    </source>
</evidence>
<feature type="domain" description="DDE Tnp4" evidence="8">
    <location>
        <begin position="147"/>
        <end position="210"/>
    </location>
</feature>
<proteinExistence type="inferred from homology"/>
<evidence type="ECO:0000313" key="10">
    <source>
        <dbReference type="Proteomes" id="UP001162164"/>
    </source>
</evidence>
<evidence type="ECO:0000256" key="5">
    <source>
        <dbReference type="ARBA" id="ARBA00022723"/>
    </source>
</evidence>
<comment type="similarity">
    <text evidence="3">Belongs to the HARBI1 family.</text>
</comment>
<evidence type="ECO:0000259" key="8">
    <source>
        <dbReference type="Pfam" id="PF13359"/>
    </source>
</evidence>
<gene>
    <name evidence="9" type="ORF">NQ317_006870</name>
</gene>
<keyword evidence="5" id="KW-0479">Metal-binding</keyword>